<dbReference type="PROSITE" id="PS00135">
    <property type="entry name" value="TRYPSIN_SER"/>
    <property type="match status" value="1"/>
</dbReference>
<dbReference type="SUPFAM" id="SSF50494">
    <property type="entry name" value="Trypsin-like serine proteases"/>
    <property type="match status" value="1"/>
</dbReference>
<dbReference type="Pfam" id="PF00089">
    <property type="entry name" value="Trypsin"/>
    <property type="match status" value="1"/>
</dbReference>
<dbReference type="InterPro" id="IPR018114">
    <property type="entry name" value="TRYPSIN_HIS"/>
</dbReference>
<dbReference type="EMBL" id="CALNXK010000237">
    <property type="protein sequence ID" value="CAH3178264.1"/>
    <property type="molecule type" value="Genomic_DNA"/>
</dbReference>
<feature type="domain" description="Peptidase S1" evidence="3">
    <location>
        <begin position="14"/>
        <end position="241"/>
    </location>
</feature>
<evidence type="ECO:0000256" key="1">
    <source>
        <dbReference type="ARBA" id="ARBA00023157"/>
    </source>
</evidence>
<proteinExistence type="predicted"/>
<dbReference type="PROSITE" id="PS00134">
    <property type="entry name" value="TRYPSIN_HIS"/>
    <property type="match status" value="1"/>
</dbReference>
<protein>
    <recommendedName>
        <fullName evidence="3">Peptidase S1 domain-containing protein</fullName>
    </recommendedName>
</protein>
<evidence type="ECO:0000313" key="4">
    <source>
        <dbReference type="EMBL" id="CAH3178264.1"/>
    </source>
</evidence>
<dbReference type="PRINTS" id="PR00722">
    <property type="entry name" value="CHYMOTRYPSIN"/>
</dbReference>
<evidence type="ECO:0000256" key="2">
    <source>
        <dbReference type="RuleBase" id="RU363034"/>
    </source>
</evidence>
<dbReference type="InterPro" id="IPR043504">
    <property type="entry name" value="Peptidase_S1_PA_chymotrypsin"/>
</dbReference>
<keyword evidence="2" id="KW-0720">Serine protease</keyword>
<accession>A0ABN8RFT5</accession>
<keyword evidence="1" id="KW-1015">Disulfide bond</keyword>
<dbReference type="Gene3D" id="2.40.10.10">
    <property type="entry name" value="Trypsin-like serine proteases"/>
    <property type="match status" value="1"/>
</dbReference>
<evidence type="ECO:0000259" key="3">
    <source>
        <dbReference type="PROSITE" id="PS50240"/>
    </source>
</evidence>
<keyword evidence="5" id="KW-1185">Reference proteome</keyword>
<gene>
    <name evidence="4" type="ORF">PLOB_00020238</name>
</gene>
<sequence>LTECGRKTFGSSRIVGGQDARPHSWPWQLSLRISGGHTCGASLLNENWALTAAHCVRGNPSQYSLVLGAHGRNNDGDVYRVSRVIIHPQFSESNLRNDIAVLRLERPANLNSKVGTVCLPSQGSRVPPGTRCYVTGWGRINSNNNVLATTLKQANVPVVSNAQCRQRNGGIVDEKSMVCVGGQGSSVCMGDSGGPLSCQESGKWVVRGAASWVTSRTCPGNTYSVYARVSSYVDWINKYVQG</sequence>
<dbReference type="PANTHER" id="PTHR24252">
    <property type="entry name" value="ACROSIN-RELATED"/>
    <property type="match status" value="1"/>
</dbReference>
<dbReference type="Proteomes" id="UP001159405">
    <property type="component" value="Unassembled WGS sequence"/>
</dbReference>
<dbReference type="InterPro" id="IPR001254">
    <property type="entry name" value="Trypsin_dom"/>
</dbReference>
<feature type="non-terminal residue" evidence="4">
    <location>
        <position position="242"/>
    </location>
</feature>
<dbReference type="InterPro" id="IPR001314">
    <property type="entry name" value="Peptidase_S1A"/>
</dbReference>
<dbReference type="PROSITE" id="PS50240">
    <property type="entry name" value="TRYPSIN_DOM"/>
    <property type="match status" value="1"/>
</dbReference>
<keyword evidence="2" id="KW-0378">Hydrolase</keyword>
<feature type="non-terminal residue" evidence="4">
    <location>
        <position position="1"/>
    </location>
</feature>
<dbReference type="PANTHER" id="PTHR24252:SF7">
    <property type="entry name" value="HYALIN"/>
    <property type="match status" value="1"/>
</dbReference>
<name>A0ABN8RFT5_9CNID</name>
<keyword evidence="2" id="KW-0645">Protease</keyword>
<comment type="caution">
    <text evidence="4">The sequence shown here is derived from an EMBL/GenBank/DDBJ whole genome shotgun (WGS) entry which is preliminary data.</text>
</comment>
<dbReference type="CDD" id="cd00190">
    <property type="entry name" value="Tryp_SPc"/>
    <property type="match status" value="1"/>
</dbReference>
<dbReference type="SMART" id="SM00020">
    <property type="entry name" value="Tryp_SPc"/>
    <property type="match status" value="1"/>
</dbReference>
<reference evidence="4 5" key="1">
    <citation type="submission" date="2022-05" db="EMBL/GenBank/DDBJ databases">
        <authorList>
            <consortium name="Genoscope - CEA"/>
            <person name="William W."/>
        </authorList>
    </citation>
    <scope>NUCLEOTIDE SEQUENCE [LARGE SCALE GENOMIC DNA]</scope>
</reference>
<dbReference type="InterPro" id="IPR009003">
    <property type="entry name" value="Peptidase_S1_PA"/>
</dbReference>
<organism evidence="4 5">
    <name type="scientific">Porites lobata</name>
    <dbReference type="NCBI Taxonomy" id="104759"/>
    <lineage>
        <taxon>Eukaryota</taxon>
        <taxon>Metazoa</taxon>
        <taxon>Cnidaria</taxon>
        <taxon>Anthozoa</taxon>
        <taxon>Hexacorallia</taxon>
        <taxon>Scleractinia</taxon>
        <taxon>Fungiina</taxon>
        <taxon>Poritidae</taxon>
        <taxon>Porites</taxon>
    </lineage>
</organism>
<dbReference type="InterPro" id="IPR033116">
    <property type="entry name" value="TRYPSIN_SER"/>
</dbReference>
<evidence type="ECO:0000313" key="5">
    <source>
        <dbReference type="Proteomes" id="UP001159405"/>
    </source>
</evidence>